<dbReference type="Pfam" id="PF00881">
    <property type="entry name" value="Nitroreductase"/>
    <property type="match status" value="1"/>
</dbReference>
<dbReference type="Gene3D" id="3.40.109.10">
    <property type="entry name" value="NADH Oxidase"/>
    <property type="match status" value="1"/>
</dbReference>
<evidence type="ECO:0000256" key="2">
    <source>
        <dbReference type="ARBA" id="ARBA00023002"/>
    </source>
</evidence>
<feature type="compositionally biased region" description="Basic and acidic residues" evidence="3">
    <location>
        <begin position="183"/>
        <end position="195"/>
    </location>
</feature>
<evidence type="ECO:0000313" key="6">
    <source>
        <dbReference type="Proteomes" id="UP000183275"/>
    </source>
</evidence>
<dbReference type="AlphaFoldDB" id="A0A1I0M4I3"/>
<protein>
    <submittedName>
        <fullName evidence="5">Nitroreductase</fullName>
    </submittedName>
</protein>
<dbReference type="InterPro" id="IPR000415">
    <property type="entry name" value="Nitroreductase-like"/>
</dbReference>
<evidence type="ECO:0000259" key="4">
    <source>
        <dbReference type="Pfam" id="PF00881"/>
    </source>
</evidence>
<dbReference type="eggNOG" id="arCOG00288">
    <property type="taxonomic scope" value="Archaea"/>
</dbReference>
<gene>
    <name evidence="5" type="ORF">SAMN05216285_0468</name>
</gene>
<dbReference type="EMBL" id="FOIS01000001">
    <property type="protein sequence ID" value="SEV83263.1"/>
    <property type="molecule type" value="Genomic_DNA"/>
</dbReference>
<evidence type="ECO:0000256" key="3">
    <source>
        <dbReference type="SAM" id="MobiDB-lite"/>
    </source>
</evidence>
<feature type="region of interest" description="Disordered" evidence="3">
    <location>
        <begin position="171"/>
        <end position="208"/>
    </location>
</feature>
<dbReference type="Proteomes" id="UP000183275">
    <property type="component" value="Unassembled WGS sequence"/>
</dbReference>
<dbReference type="InterPro" id="IPR029479">
    <property type="entry name" value="Nitroreductase"/>
</dbReference>
<evidence type="ECO:0000313" key="5">
    <source>
        <dbReference type="EMBL" id="SEV83263.1"/>
    </source>
</evidence>
<feature type="region of interest" description="Disordered" evidence="3">
    <location>
        <begin position="1"/>
        <end position="23"/>
    </location>
</feature>
<evidence type="ECO:0000256" key="1">
    <source>
        <dbReference type="ARBA" id="ARBA00007118"/>
    </source>
</evidence>
<keyword evidence="2" id="KW-0560">Oxidoreductase</keyword>
<dbReference type="GO" id="GO:0016491">
    <property type="term" value="F:oxidoreductase activity"/>
    <property type="evidence" value="ECO:0007669"/>
    <property type="project" value="UniProtKB-KW"/>
</dbReference>
<proteinExistence type="inferred from homology"/>
<dbReference type="PANTHER" id="PTHR43673:SF10">
    <property type="entry name" value="NADH DEHYDROGENASE_NAD(P)H NITROREDUCTASE XCC3605-RELATED"/>
    <property type="match status" value="1"/>
</dbReference>
<sequence length="208" mass="23676">MSESLDTQRELRDEIADHREPDHDIDPLFVNRWSPRAMTGEPLDEEEFLPLFEAARWAPSAFNNQHWRFIYATREDDEWDAFVDLLSENNQAWASDAAVLAVIVSKTTFDHNGEPAPVHSFDTGSAWENLALEGARRDLAIHGMAGFDYERAAEELDVPEEFSVEAMAAIGERAPPETLPEELQEREQPSDRKPLSEIVHQGGFEEQE</sequence>
<dbReference type="RefSeq" id="WP_049991113.1">
    <property type="nucleotide sequence ID" value="NZ_FOIS01000001.1"/>
</dbReference>
<dbReference type="SUPFAM" id="SSF55469">
    <property type="entry name" value="FMN-dependent nitroreductase-like"/>
    <property type="match status" value="1"/>
</dbReference>
<organism evidence="5 6">
    <name type="scientific">Natrinema salifodinae</name>
    <dbReference type="NCBI Taxonomy" id="1202768"/>
    <lineage>
        <taxon>Archaea</taxon>
        <taxon>Methanobacteriati</taxon>
        <taxon>Methanobacteriota</taxon>
        <taxon>Stenosarchaea group</taxon>
        <taxon>Halobacteria</taxon>
        <taxon>Halobacteriales</taxon>
        <taxon>Natrialbaceae</taxon>
        <taxon>Natrinema</taxon>
    </lineage>
</organism>
<feature type="domain" description="Nitroreductase" evidence="4">
    <location>
        <begin position="31"/>
        <end position="171"/>
    </location>
</feature>
<dbReference type="STRING" id="1202768.SAMN05216285_0468"/>
<dbReference type="CDD" id="cd02138">
    <property type="entry name" value="TdsD-like"/>
    <property type="match status" value="1"/>
</dbReference>
<comment type="similarity">
    <text evidence="1">Belongs to the nitroreductase family.</text>
</comment>
<accession>A0A1I0M4I3</accession>
<keyword evidence="6" id="KW-1185">Reference proteome</keyword>
<dbReference type="PANTHER" id="PTHR43673">
    <property type="entry name" value="NAD(P)H NITROREDUCTASE YDGI-RELATED"/>
    <property type="match status" value="1"/>
</dbReference>
<dbReference type="OrthoDB" id="287850at2157"/>
<reference evidence="6" key="1">
    <citation type="submission" date="2016-10" db="EMBL/GenBank/DDBJ databases">
        <authorList>
            <person name="Varghese N."/>
        </authorList>
    </citation>
    <scope>NUCLEOTIDE SEQUENCE [LARGE SCALE GENOMIC DNA]</scope>
    <source>
        <strain evidence="6">CGMCC 1.12284</strain>
    </source>
</reference>
<name>A0A1I0M4I3_9EURY</name>